<feature type="domain" description="NmrA-like" evidence="1">
    <location>
        <begin position="4"/>
        <end position="100"/>
    </location>
</feature>
<evidence type="ECO:0000259" key="1">
    <source>
        <dbReference type="Pfam" id="PF05368"/>
    </source>
</evidence>
<evidence type="ECO:0000313" key="3">
    <source>
        <dbReference type="Proteomes" id="UP001187682"/>
    </source>
</evidence>
<dbReference type="Proteomes" id="UP001187682">
    <property type="component" value="Unassembled WGS sequence"/>
</dbReference>
<accession>A0AAE8N7G1</accession>
<gene>
    <name evidence="2" type="ORF">DNG_09268</name>
</gene>
<dbReference type="SUPFAM" id="SSF51735">
    <property type="entry name" value="NAD(P)-binding Rossmann-fold domains"/>
    <property type="match status" value="1"/>
</dbReference>
<reference evidence="2" key="1">
    <citation type="submission" date="2018-03" db="EMBL/GenBank/DDBJ databases">
        <authorList>
            <person name="Guldener U."/>
        </authorList>
    </citation>
    <scope>NUCLEOTIDE SEQUENCE</scope>
</reference>
<dbReference type="Pfam" id="PF13489">
    <property type="entry name" value="Methyltransf_23"/>
    <property type="match status" value="1"/>
</dbReference>
<protein>
    <recommendedName>
        <fullName evidence="1">NmrA-like domain-containing protein</fullName>
    </recommendedName>
</protein>
<dbReference type="Gene3D" id="3.40.50.150">
    <property type="entry name" value="Vaccinia Virus protein VP39"/>
    <property type="match status" value="1"/>
</dbReference>
<dbReference type="InterPro" id="IPR029063">
    <property type="entry name" value="SAM-dependent_MTases_sf"/>
</dbReference>
<organism evidence="2 3">
    <name type="scientific">Cephalotrichum gorgonifer</name>
    <dbReference type="NCBI Taxonomy" id="2041049"/>
    <lineage>
        <taxon>Eukaryota</taxon>
        <taxon>Fungi</taxon>
        <taxon>Dikarya</taxon>
        <taxon>Ascomycota</taxon>
        <taxon>Pezizomycotina</taxon>
        <taxon>Sordariomycetes</taxon>
        <taxon>Hypocreomycetidae</taxon>
        <taxon>Microascales</taxon>
        <taxon>Microascaceae</taxon>
        <taxon>Cephalotrichum</taxon>
    </lineage>
</organism>
<proteinExistence type="predicted"/>
<dbReference type="InterPro" id="IPR008030">
    <property type="entry name" value="NmrA-like"/>
</dbReference>
<dbReference type="GO" id="GO:0005737">
    <property type="term" value="C:cytoplasm"/>
    <property type="evidence" value="ECO:0007669"/>
    <property type="project" value="TreeGrafter"/>
</dbReference>
<dbReference type="InterPro" id="IPR051783">
    <property type="entry name" value="NAD(P)-dependent_oxidoreduct"/>
</dbReference>
<dbReference type="PANTHER" id="PTHR48079:SF6">
    <property type="entry name" value="NAD(P)-BINDING DOMAIN-CONTAINING PROTEIN-RELATED"/>
    <property type="match status" value="1"/>
</dbReference>
<dbReference type="Pfam" id="PF05368">
    <property type="entry name" value="NmrA"/>
    <property type="match status" value="1"/>
</dbReference>
<dbReference type="AlphaFoldDB" id="A0AAE8N7G1"/>
<dbReference type="InterPro" id="IPR036291">
    <property type="entry name" value="NAD(P)-bd_dom_sf"/>
</dbReference>
<dbReference type="EMBL" id="ONZQ02000016">
    <property type="protein sequence ID" value="SPO06578.1"/>
    <property type="molecule type" value="Genomic_DNA"/>
</dbReference>
<comment type="caution">
    <text evidence="2">The sequence shown here is derived from an EMBL/GenBank/DDBJ whole genome shotgun (WGS) entry which is preliminary data.</text>
</comment>
<dbReference type="PANTHER" id="PTHR48079">
    <property type="entry name" value="PROTEIN YEEZ"/>
    <property type="match status" value="1"/>
</dbReference>
<sequence length="579" mass="63530">MGTNILVTGAAGYIGGSVVTELLAPSNKLVQKENIFAAVRSEEQATALSKLGITVLRLDLTNESAVLGSVLEHNVGIVIHTASSLNTDMALHLVNALAKQKEVSNQDTYMIQVSGESAFTATTGWPQGGTQLEDIGPLFETEKEFADSFAIRKTDISVTERAKATGVTSFIVIPPMVYGKGTGQWNQLSVLLPIYIQGSISAKAVRKFANDVTGSAAHISDISAFFAKMVEKILLKEPIPSGEKGYYFAKAHDVHWWEVLDRLAVALEARGIAPDSTVQVWSDDETAAKVLGVPVQFVSILWSSTSGMFAANKHQLGWEPVWDKERLLAQLDDEIDAVLELGQAKSSLVSSLDFADEHPQVQVTGTDISPIQLPWVPPNLKFEIEDCTLEWTFPENSMDYIHIRLLFGSITDWTALFKEAYKTCAPGGWVENFESSAFVWSDHEEIPETAALGQWGKIFAEGGKRTGRSSTVLEDNTQQKAIQEAGFVDVQVFDYKGPLGTWPKDPVLKELGSLAQAAWEADIEGYILFIANALGWSKVEMQVFIPHLRYELQTCKYLAYMNQRVVWGRKPGGLGVVAR</sequence>
<keyword evidence="3" id="KW-1185">Reference proteome</keyword>
<name>A0AAE8N7G1_9PEZI</name>
<dbReference type="SUPFAM" id="SSF53335">
    <property type="entry name" value="S-adenosyl-L-methionine-dependent methyltransferases"/>
    <property type="match status" value="1"/>
</dbReference>
<dbReference type="CDD" id="cd02440">
    <property type="entry name" value="AdoMet_MTases"/>
    <property type="match status" value="1"/>
</dbReference>
<dbReference type="Gene3D" id="3.40.50.720">
    <property type="entry name" value="NAD(P)-binding Rossmann-like Domain"/>
    <property type="match status" value="1"/>
</dbReference>
<evidence type="ECO:0000313" key="2">
    <source>
        <dbReference type="EMBL" id="SPO06578.1"/>
    </source>
</evidence>
<dbReference type="GO" id="GO:0004029">
    <property type="term" value="F:aldehyde dehydrogenase (NAD+) activity"/>
    <property type="evidence" value="ECO:0007669"/>
    <property type="project" value="TreeGrafter"/>
</dbReference>